<protein>
    <submittedName>
        <fullName evidence="2">Uncharacterized protein</fullName>
    </submittedName>
</protein>
<gene>
    <name evidence="2" type="ORF">DRO04_02170</name>
</gene>
<evidence type="ECO:0000313" key="3">
    <source>
        <dbReference type="Proteomes" id="UP000278031"/>
    </source>
</evidence>
<evidence type="ECO:0000313" key="2">
    <source>
        <dbReference type="EMBL" id="RLG70235.1"/>
    </source>
</evidence>
<organism evidence="2 3">
    <name type="scientific">Candidatus Iainarchaeum sp</name>
    <dbReference type="NCBI Taxonomy" id="3101447"/>
    <lineage>
        <taxon>Archaea</taxon>
        <taxon>Candidatus Iainarchaeota</taxon>
        <taxon>Candidatus Iainarchaeia</taxon>
        <taxon>Candidatus Iainarchaeales</taxon>
        <taxon>Candidatus Iainarchaeaceae</taxon>
        <taxon>Candidatus Iainarchaeum</taxon>
    </lineage>
</organism>
<sequence>MKSKGFYLLLDTFLMFLIVVFLLSYVMTHSPKPTMQYFYETITLQKISDAIKVRQLDMLNSNSFMLHKPLCESLSSVMPNSKITIIWNDEASMKICNQANNLTGKKIVLESYIMHGLKIKKFRVIVEK</sequence>
<accession>A0A497JGN9</accession>
<keyword evidence="1" id="KW-1133">Transmembrane helix</keyword>
<keyword evidence="1" id="KW-0812">Transmembrane</keyword>
<dbReference type="EMBL" id="QMWP01000073">
    <property type="protein sequence ID" value="RLG70235.1"/>
    <property type="molecule type" value="Genomic_DNA"/>
</dbReference>
<dbReference type="AlphaFoldDB" id="A0A497JGN9"/>
<proteinExistence type="predicted"/>
<dbReference type="Proteomes" id="UP000278031">
    <property type="component" value="Unassembled WGS sequence"/>
</dbReference>
<reference evidence="2 3" key="1">
    <citation type="submission" date="2018-06" db="EMBL/GenBank/DDBJ databases">
        <title>Extensive metabolic versatility and redundancy in microbially diverse, dynamic hydrothermal sediments.</title>
        <authorList>
            <person name="Dombrowski N."/>
            <person name="Teske A."/>
            <person name="Baker B.J."/>
        </authorList>
    </citation>
    <scope>NUCLEOTIDE SEQUENCE [LARGE SCALE GENOMIC DNA]</scope>
    <source>
        <strain evidence="2">B51_G17</strain>
    </source>
</reference>
<comment type="caution">
    <text evidence="2">The sequence shown here is derived from an EMBL/GenBank/DDBJ whole genome shotgun (WGS) entry which is preliminary data.</text>
</comment>
<name>A0A497JGN9_9ARCH</name>
<keyword evidence="1" id="KW-0472">Membrane</keyword>
<feature type="transmembrane region" description="Helical" evidence="1">
    <location>
        <begin position="6"/>
        <end position="26"/>
    </location>
</feature>
<evidence type="ECO:0000256" key="1">
    <source>
        <dbReference type="SAM" id="Phobius"/>
    </source>
</evidence>